<dbReference type="EMBL" id="BSXT01001287">
    <property type="protein sequence ID" value="GMF40771.1"/>
    <property type="molecule type" value="Genomic_DNA"/>
</dbReference>
<dbReference type="AlphaFoldDB" id="A0A9W6XJN3"/>
<protein>
    <submittedName>
        <fullName evidence="1">Unnamed protein product</fullName>
    </submittedName>
</protein>
<proteinExistence type="predicted"/>
<evidence type="ECO:0000313" key="1">
    <source>
        <dbReference type="EMBL" id="GMF40771.1"/>
    </source>
</evidence>
<organism evidence="1 2">
    <name type="scientific">Phytophthora fragariaefolia</name>
    <dbReference type="NCBI Taxonomy" id="1490495"/>
    <lineage>
        <taxon>Eukaryota</taxon>
        <taxon>Sar</taxon>
        <taxon>Stramenopiles</taxon>
        <taxon>Oomycota</taxon>
        <taxon>Peronosporomycetes</taxon>
        <taxon>Peronosporales</taxon>
        <taxon>Peronosporaceae</taxon>
        <taxon>Phytophthora</taxon>
    </lineage>
</organism>
<evidence type="ECO:0000313" key="2">
    <source>
        <dbReference type="Proteomes" id="UP001165121"/>
    </source>
</evidence>
<dbReference type="Proteomes" id="UP001165121">
    <property type="component" value="Unassembled WGS sequence"/>
</dbReference>
<reference evidence="1" key="1">
    <citation type="submission" date="2023-04" db="EMBL/GenBank/DDBJ databases">
        <title>Phytophthora fragariaefolia NBRC 109709.</title>
        <authorList>
            <person name="Ichikawa N."/>
            <person name="Sato H."/>
            <person name="Tonouchi N."/>
        </authorList>
    </citation>
    <scope>NUCLEOTIDE SEQUENCE</scope>
    <source>
        <strain evidence="1">NBRC 109709</strain>
    </source>
</reference>
<keyword evidence="2" id="KW-1185">Reference proteome</keyword>
<accession>A0A9W6XJN3</accession>
<name>A0A9W6XJN3_9STRA</name>
<gene>
    <name evidence="1" type="ORF">Pfra01_001263500</name>
</gene>
<comment type="caution">
    <text evidence="1">The sequence shown here is derived from an EMBL/GenBank/DDBJ whole genome shotgun (WGS) entry which is preliminary data.</text>
</comment>
<sequence>MSISELTELVQIAKLGVINSDRNFYTGTLKGHAIATGFVDLVWRKQLLLTHPLSYIKALATTLFANRMGMHLRLICSISTIDLEIVIFLISLMSKSHLRITMDSEPHQDSSAARQAGIRTFFSGTV</sequence>